<dbReference type="RefSeq" id="WP_010681888.1">
    <property type="nucleotide sequence ID" value="NZ_CP043538.1"/>
</dbReference>
<organism evidence="3 4">
    <name type="scientific">Methylobacterium mesophilicum SR1.6/6</name>
    <dbReference type="NCBI Taxonomy" id="908290"/>
    <lineage>
        <taxon>Bacteria</taxon>
        <taxon>Pseudomonadati</taxon>
        <taxon>Pseudomonadota</taxon>
        <taxon>Alphaproteobacteria</taxon>
        <taxon>Hyphomicrobiales</taxon>
        <taxon>Methylobacteriaceae</taxon>
        <taxon>Methylobacterium</taxon>
    </lineage>
</organism>
<feature type="domain" description="Peptidoglycan binding-like" evidence="2">
    <location>
        <begin position="175"/>
        <end position="230"/>
    </location>
</feature>
<reference evidence="3 4" key="1">
    <citation type="journal article" date="2012" name="Genet. Mol. Biol.">
        <title>Analysis of 16S rRNA and mxaF genes revealing insights into Methylobacterium niche-specific plant association.</title>
        <authorList>
            <person name="Dourado M.N."/>
            <person name="Andreote F.D."/>
            <person name="Dini-Andreote F."/>
            <person name="Conti R."/>
            <person name="Araujo J.M."/>
            <person name="Araujo W.L."/>
        </authorList>
    </citation>
    <scope>NUCLEOTIDE SEQUENCE [LARGE SCALE GENOMIC DNA]</scope>
    <source>
        <strain evidence="3 4">SR1.6/6</strain>
    </source>
</reference>
<proteinExistence type="predicted"/>
<accession>A0A6B9FUX9</accession>
<dbReference type="InterPro" id="IPR036366">
    <property type="entry name" value="PGBDSf"/>
</dbReference>
<feature type="region of interest" description="Disordered" evidence="1">
    <location>
        <begin position="88"/>
        <end position="177"/>
    </location>
</feature>
<evidence type="ECO:0000256" key="1">
    <source>
        <dbReference type="SAM" id="MobiDB-lite"/>
    </source>
</evidence>
<feature type="compositionally biased region" description="Basic and acidic residues" evidence="1">
    <location>
        <begin position="101"/>
        <end position="145"/>
    </location>
</feature>
<dbReference type="InterPro" id="IPR002477">
    <property type="entry name" value="Peptidoglycan-bd-like"/>
</dbReference>
<dbReference type="AlphaFoldDB" id="A0A6B9FUX9"/>
<dbReference type="InterPro" id="IPR036365">
    <property type="entry name" value="PGBD-like_sf"/>
</dbReference>
<dbReference type="SUPFAM" id="SSF47090">
    <property type="entry name" value="PGBD-like"/>
    <property type="match status" value="1"/>
</dbReference>
<protein>
    <submittedName>
        <fullName evidence="3">Peptidoglycan-binding protein</fullName>
    </submittedName>
</protein>
<name>A0A6B9FUX9_9HYPH</name>
<gene>
    <name evidence="3" type="ORF">MMSR116_24695</name>
</gene>
<feature type="compositionally biased region" description="Low complexity" evidence="1">
    <location>
        <begin position="152"/>
        <end position="172"/>
    </location>
</feature>
<dbReference type="EMBL" id="CP043538">
    <property type="protein sequence ID" value="QGY04745.1"/>
    <property type="molecule type" value="Genomic_DNA"/>
</dbReference>
<dbReference type="Proteomes" id="UP000012488">
    <property type="component" value="Chromosome"/>
</dbReference>
<sequence length="237" mass="24507">MSGYREITVPGEAARTRRPAPRRAAVSGDWRAVLIGALKATGTTCRTSPGLVLGSLMGLGAAGFICVNALGYQAGRHPAPILPKLAQKVPGARDAAPPVREPVRDVTRESSKETPRETARPEPERTAAAKPVPRDAIGDLIRSEETTASVTPKASPARAAKPAAKEVAPAKAETNGDAVLRAQKALAKLGYAIKPDGAMGPGTRAAIEKFERSAKMPVTGEATGRTLRALAAKAGQG</sequence>
<evidence type="ECO:0000313" key="4">
    <source>
        <dbReference type="Proteomes" id="UP000012488"/>
    </source>
</evidence>
<dbReference type="KEGG" id="mmes:MMSR116_24695"/>
<dbReference type="Pfam" id="PF01471">
    <property type="entry name" value="PG_binding_1"/>
    <property type="match status" value="1"/>
</dbReference>
<dbReference type="OrthoDB" id="8018686at2"/>
<evidence type="ECO:0000313" key="3">
    <source>
        <dbReference type="EMBL" id="QGY04745.1"/>
    </source>
</evidence>
<reference evidence="3 4" key="2">
    <citation type="journal article" date="2013" name="Genome Announc.">
        <title>Draft Genome Sequence of Methylobacterium mesophilicum Strain SR1.6/6, Isolated from Citrus sinensis.</title>
        <authorList>
            <person name="Marinho Almeida D."/>
            <person name="Dini-Andreote F."/>
            <person name="Camargo Neves A.A."/>
            <person name="Juca Ramos R.T."/>
            <person name="Andreote F.D."/>
            <person name="Carneiro A.R."/>
            <person name="Oliveira de Souza Lima A."/>
            <person name="Caracciolo Gomes de Sa P.H."/>
            <person name="Ribeiro Barbosa M.S."/>
            <person name="Araujo W.L."/>
            <person name="Silva A."/>
        </authorList>
    </citation>
    <scope>NUCLEOTIDE SEQUENCE [LARGE SCALE GENOMIC DNA]</scope>
    <source>
        <strain evidence="3 4">SR1.6/6</strain>
    </source>
</reference>
<dbReference type="Gene3D" id="1.10.101.10">
    <property type="entry name" value="PGBD-like superfamily/PGBD"/>
    <property type="match status" value="1"/>
</dbReference>
<evidence type="ECO:0000259" key="2">
    <source>
        <dbReference type="Pfam" id="PF01471"/>
    </source>
</evidence>